<dbReference type="SUPFAM" id="SSF54495">
    <property type="entry name" value="UBC-like"/>
    <property type="match status" value="2"/>
</dbReference>
<evidence type="ECO:0000256" key="15">
    <source>
        <dbReference type="SAM" id="MobiDB-lite"/>
    </source>
</evidence>
<dbReference type="GO" id="GO:0061631">
    <property type="term" value="F:ubiquitin conjugating enzyme activity"/>
    <property type="evidence" value="ECO:0007669"/>
    <property type="project" value="UniProtKB-EC"/>
</dbReference>
<dbReference type="PROSITE" id="PS50127">
    <property type="entry name" value="UBC_2"/>
    <property type="match status" value="2"/>
</dbReference>
<keyword evidence="18" id="KW-1185">Reference proteome</keyword>
<feature type="domain" description="UBC core" evidence="16">
    <location>
        <begin position="53"/>
        <end position="213"/>
    </location>
</feature>
<keyword evidence="4" id="KW-0963">Cytoplasm</keyword>
<dbReference type="GO" id="GO:0006915">
    <property type="term" value="P:apoptotic process"/>
    <property type="evidence" value="ECO:0007669"/>
    <property type="project" value="UniProtKB-KW"/>
</dbReference>
<dbReference type="SMART" id="SM00212">
    <property type="entry name" value="UBCc"/>
    <property type="match status" value="2"/>
</dbReference>
<gene>
    <name evidence="17" type="ORF">HPB52_015055</name>
</gene>
<comment type="caution">
    <text evidence="17">The sequence shown here is derived from an EMBL/GenBank/DDBJ whole genome shotgun (WGS) entry which is preliminary data.</text>
</comment>
<dbReference type="Pfam" id="PF00179">
    <property type="entry name" value="UQ_con"/>
    <property type="match status" value="2"/>
</dbReference>
<dbReference type="GO" id="GO:0043066">
    <property type="term" value="P:negative regulation of apoptotic process"/>
    <property type="evidence" value="ECO:0007669"/>
    <property type="project" value="TreeGrafter"/>
</dbReference>
<sequence length="541" mass="61212">MFRSFVDLFRRIDELDDEETDETDDEEHLSPEPPTPTDFWDPIEYGKEEPTEECVLTVLRHIAELNDHRPLGVFAEPEGNDVTEIHALVLGPVGTPYEGGFFHFVIRCPSDYPSRPPLVRLMTTDSGRVRFHPSIYEDGKVCLALLGTDTTGPTWTEDRSIGNVMAAIRWMLASENPVAEGSGFGVLPALGTWLNSDICYNTVLQHETIRVAVCDAVEDCLKGTCPYPNSLRNEVLKHFPQFYGQYEKVVRERLPMTGSFMNDALYGGVAVYQYDRLLAPPTPTDIWDPIQYVNKEPTEKCLVSVLRHIKELHVRGRRLGIFIQPEDHDVTMIHTVVLGPVGTPYEGGFFHFVLRCPSDYPSRPPLVRLMTTDTGTVRFHPSFYENGKVCLALLGTDITGPTWTQNHSIVNVMTIIRSLLADENPVPEGSAFGVIPGVGTWLNSRICYNTVLQHETIRVAVCDFVEDYLKGSSLCPIPLRNDIFQHFRQFYDRYEKVVRDRLPLAGSFMNDAFDGGIAMYQYETLLVRLRKLRERVGSTSE</sequence>
<dbReference type="InterPro" id="IPR000608">
    <property type="entry name" value="UBC"/>
</dbReference>
<reference evidence="17" key="2">
    <citation type="submission" date="2021-09" db="EMBL/GenBank/DDBJ databases">
        <authorList>
            <person name="Jia N."/>
            <person name="Wang J."/>
            <person name="Shi W."/>
            <person name="Du L."/>
            <person name="Sun Y."/>
            <person name="Zhan W."/>
            <person name="Jiang J."/>
            <person name="Wang Q."/>
            <person name="Zhang B."/>
            <person name="Ji P."/>
            <person name="Sakyi L.B."/>
            <person name="Cui X."/>
            <person name="Yuan T."/>
            <person name="Jiang B."/>
            <person name="Yang W."/>
            <person name="Lam T.T.-Y."/>
            <person name="Chang Q."/>
            <person name="Ding S."/>
            <person name="Wang X."/>
            <person name="Zhu J."/>
            <person name="Ruan X."/>
            <person name="Zhao L."/>
            <person name="Wei J."/>
            <person name="Que T."/>
            <person name="Du C."/>
            <person name="Cheng J."/>
            <person name="Dai P."/>
            <person name="Han X."/>
            <person name="Huang E."/>
            <person name="Gao Y."/>
            <person name="Liu J."/>
            <person name="Shao H."/>
            <person name="Ye R."/>
            <person name="Li L."/>
            <person name="Wei W."/>
            <person name="Wang X."/>
            <person name="Wang C."/>
            <person name="Huo Q."/>
            <person name="Li W."/>
            <person name="Guo W."/>
            <person name="Chen H."/>
            <person name="Chen S."/>
            <person name="Zhou L."/>
            <person name="Zhou L."/>
            <person name="Ni X."/>
            <person name="Tian J."/>
            <person name="Zhou Y."/>
            <person name="Sheng Y."/>
            <person name="Liu T."/>
            <person name="Pan Y."/>
            <person name="Xia L."/>
            <person name="Li J."/>
            <person name="Zhao F."/>
            <person name="Cao W."/>
        </authorList>
    </citation>
    <scope>NUCLEOTIDE SEQUENCE</scope>
    <source>
        <strain evidence="17">Rsan-2018</strain>
        <tissue evidence="17">Larvae</tissue>
    </source>
</reference>
<dbReference type="EMBL" id="JABSTV010001250">
    <property type="protein sequence ID" value="KAH7957072.1"/>
    <property type="molecule type" value="Genomic_DNA"/>
</dbReference>
<evidence type="ECO:0000313" key="18">
    <source>
        <dbReference type="Proteomes" id="UP000821837"/>
    </source>
</evidence>
<evidence type="ECO:0000256" key="9">
    <source>
        <dbReference type="ARBA" id="ARBA00022840"/>
    </source>
</evidence>
<feature type="domain" description="UBC core" evidence="16">
    <location>
        <begin position="300"/>
        <end position="461"/>
    </location>
</feature>
<keyword evidence="10" id="KW-0539">Nucleus</keyword>
<comment type="subcellular location">
    <subcellularLocation>
        <location evidence="2">Cytoplasm</location>
    </subcellularLocation>
    <subcellularLocation>
        <location evidence="1">Nucleus</location>
    </subcellularLocation>
</comment>
<organism evidence="17 18">
    <name type="scientific">Rhipicephalus sanguineus</name>
    <name type="common">Brown dog tick</name>
    <name type="synonym">Ixodes sanguineus</name>
    <dbReference type="NCBI Taxonomy" id="34632"/>
    <lineage>
        <taxon>Eukaryota</taxon>
        <taxon>Metazoa</taxon>
        <taxon>Ecdysozoa</taxon>
        <taxon>Arthropoda</taxon>
        <taxon>Chelicerata</taxon>
        <taxon>Arachnida</taxon>
        <taxon>Acari</taxon>
        <taxon>Parasitiformes</taxon>
        <taxon>Ixodida</taxon>
        <taxon>Ixodoidea</taxon>
        <taxon>Ixodidae</taxon>
        <taxon>Rhipicephalinae</taxon>
        <taxon>Rhipicephalus</taxon>
        <taxon>Rhipicephalus</taxon>
    </lineage>
</organism>
<evidence type="ECO:0000256" key="10">
    <source>
        <dbReference type="ARBA" id="ARBA00023242"/>
    </source>
</evidence>
<dbReference type="GO" id="GO:0005737">
    <property type="term" value="C:cytoplasm"/>
    <property type="evidence" value="ECO:0007669"/>
    <property type="project" value="UniProtKB-SubCell"/>
</dbReference>
<evidence type="ECO:0000256" key="13">
    <source>
        <dbReference type="ARBA" id="ARBA00042316"/>
    </source>
</evidence>
<evidence type="ECO:0000256" key="4">
    <source>
        <dbReference type="ARBA" id="ARBA00022490"/>
    </source>
</evidence>
<evidence type="ECO:0000256" key="7">
    <source>
        <dbReference type="ARBA" id="ARBA00022741"/>
    </source>
</evidence>
<evidence type="ECO:0000256" key="1">
    <source>
        <dbReference type="ARBA" id="ARBA00004123"/>
    </source>
</evidence>
<evidence type="ECO:0000256" key="6">
    <source>
        <dbReference type="ARBA" id="ARBA00022703"/>
    </source>
</evidence>
<evidence type="ECO:0000256" key="12">
    <source>
        <dbReference type="ARBA" id="ARBA00041798"/>
    </source>
</evidence>
<reference evidence="17" key="1">
    <citation type="journal article" date="2020" name="Cell">
        <title>Large-Scale Comparative Analyses of Tick Genomes Elucidate Their Genetic Diversity and Vector Capacities.</title>
        <authorList>
            <consortium name="Tick Genome and Microbiome Consortium (TIGMIC)"/>
            <person name="Jia N."/>
            <person name="Wang J."/>
            <person name="Shi W."/>
            <person name="Du L."/>
            <person name="Sun Y."/>
            <person name="Zhan W."/>
            <person name="Jiang J.F."/>
            <person name="Wang Q."/>
            <person name="Zhang B."/>
            <person name="Ji P."/>
            <person name="Bell-Sakyi L."/>
            <person name="Cui X.M."/>
            <person name="Yuan T.T."/>
            <person name="Jiang B.G."/>
            <person name="Yang W.F."/>
            <person name="Lam T.T."/>
            <person name="Chang Q.C."/>
            <person name="Ding S.J."/>
            <person name="Wang X.J."/>
            <person name="Zhu J.G."/>
            <person name="Ruan X.D."/>
            <person name="Zhao L."/>
            <person name="Wei J.T."/>
            <person name="Ye R.Z."/>
            <person name="Que T.C."/>
            <person name="Du C.H."/>
            <person name="Zhou Y.H."/>
            <person name="Cheng J.X."/>
            <person name="Dai P.F."/>
            <person name="Guo W.B."/>
            <person name="Han X.H."/>
            <person name="Huang E.J."/>
            <person name="Li L.F."/>
            <person name="Wei W."/>
            <person name="Gao Y.C."/>
            <person name="Liu J.Z."/>
            <person name="Shao H.Z."/>
            <person name="Wang X."/>
            <person name="Wang C.C."/>
            <person name="Yang T.C."/>
            <person name="Huo Q.B."/>
            <person name="Li W."/>
            <person name="Chen H.Y."/>
            <person name="Chen S.E."/>
            <person name="Zhou L.G."/>
            <person name="Ni X.B."/>
            <person name="Tian J.H."/>
            <person name="Sheng Y."/>
            <person name="Liu T."/>
            <person name="Pan Y.S."/>
            <person name="Xia L.Y."/>
            <person name="Li J."/>
            <person name="Zhao F."/>
            <person name="Cao W.C."/>
        </authorList>
    </citation>
    <scope>NUCLEOTIDE SEQUENCE</scope>
    <source>
        <strain evidence="17">Rsan-2018</strain>
    </source>
</reference>
<evidence type="ECO:0000256" key="3">
    <source>
        <dbReference type="ARBA" id="ARBA00012486"/>
    </source>
</evidence>
<name>A0A9D4PWL8_RHISA</name>
<dbReference type="InterPro" id="IPR016135">
    <property type="entry name" value="UBQ-conjugating_enzyme/RWD"/>
</dbReference>
<keyword evidence="6" id="KW-0053">Apoptosis</keyword>
<feature type="region of interest" description="Disordered" evidence="15">
    <location>
        <begin position="14"/>
        <end position="40"/>
    </location>
</feature>
<dbReference type="AlphaFoldDB" id="A0A9D4PWL8"/>
<dbReference type="PANTHER" id="PTHR46116">
    <property type="entry name" value="(E3-INDEPENDENT) E2 UBIQUITIN-CONJUGATING ENZYME"/>
    <property type="match status" value="1"/>
</dbReference>
<dbReference type="GO" id="GO:0005524">
    <property type="term" value="F:ATP binding"/>
    <property type="evidence" value="ECO:0007669"/>
    <property type="project" value="UniProtKB-KW"/>
</dbReference>
<evidence type="ECO:0000256" key="2">
    <source>
        <dbReference type="ARBA" id="ARBA00004496"/>
    </source>
</evidence>
<dbReference type="EC" id="2.3.2.23" evidence="3"/>
<protein>
    <recommendedName>
        <fullName evidence="11">Ubiquitin-conjugating enzyme E2 Z</fullName>
        <ecNumber evidence="3">2.3.2.23</ecNumber>
    </recommendedName>
    <alternativeName>
        <fullName evidence="12">E2 ubiquitin-conjugating enzyme Z</fullName>
    </alternativeName>
    <alternativeName>
        <fullName evidence="14">Ubiquitin carrier protein Z</fullName>
    </alternativeName>
    <alternativeName>
        <fullName evidence="13">Ubiquitin-protein ligase Z</fullName>
    </alternativeName>
</protein>
<dbReference type="Gene3D" id="3.10.110.10">
    <property type="entry name" value="Ubiquitin Conjugating Enzyme"/>
    <property type="match status" value="2"/>
</dbReference>
<feature type="compositionally biased region" description="Acidic residues" evidence="15">
    <location>
        <begin position="14"/>
        <end position="27"/>
    </location>
</feature>
<keyword evidence="8" id="KW-0833">Ubl conjugation pathway</keyword>
<dbReference type="VEuPathDB" id="VectorBase:RSAN_050280"/>
<dbReference type="GO" id="GO:0005634">
    <property type="term" value="C:nucleus"/>
    <property type="evidence" value="ECO:0007669"/>
    <property type="project" value="UniProtKB-SubCell"/>
</dbReference>
<evidence type="ECO:0000256" key="14">
    <source>
        <dbReference type="ARBA" id="ARBA00042401"/>
    </source>
</evidence>
<proteinExistence type="predicted"/>
<evidence type="ECO:0000256" key="5">
    <source>
        <dbReference type="ARBA" id="ARBA00022679"/>
    </source>
</evidence>
<dbReference type="GO" id="GO:0004869">
    <property type="term" value="F:cysteine-type endopeptidase inhibitor activity"/>
    <property type="evidence" value="ECO:0007669"/>
    <property type="project" value="TreeGrafter"/>
</dbReference>
<dbReference type="Proteomes" id="UP000821837">
    <property type="component" value="Unassembled WGS sequence"/>
</dbReference>
<keyword evidence="7" id="KW-0547">Nucleotide-binding</keyword>
<evidence type="ECO:0000256" key="11">
    <source>
        <dbReference type="ARBA" id="ARBA00039894"/>
    </source>
</evidence>
<keyword evidence="9" id="KW-0067">ATP-binding</keyword>
<evidence type="ECO:0000259" key="16">
    <source>
        <dbReference type="PROSITE" id="PS50127"/>
    </source>
</evidence>
<evidence type="ECO:0000256" key="8">
    <source>
        <dbReference type="ARBA" id="ARBA00022786"/>
    </source>
</evidence>
<accession>A0A9D4PWL8</accession>
<keyword evidence="5" id="KW-0808">Transferase</keyword>
<evidence type="ECO:0000313" key="17">
    <source>
        <dbReference type="EMBL" id="KAH7957072.1"/>
    </source>
</evidence>
<dbReference type="PANTHER" id="PTHR46116:SF26">
    <property type="entry name" value="UBIQUITIN-CONJUGATING ENZYME E2 Z"/>
    <property type="match status" value="1"/>
</dbReference>